<dbReference type="InterPro" id="IPR051012">
    <property type="entry name" value="CellSynth/LPSAsmb/PSIAsmb"/>
</dbReference>
<dbReference type="SUPFAM" id="SSF48452">
    <property type="entry name" value="TPR-like"/>
    <property type="match status" value="2"/>
</dbReference>
<dbReference type="AlphaFoldDB" id="A0A1K1P6Y6"/>
<dbReference type="STRING" id="1150368.SAMN02927921_01654"/>
<evidence type="ECO:0000313" key="6">
    <source>
        <dbReference type="Proteomes" id="UP000182248"/>
    </source>
</evidence>
<protein>
    <submittedName>
        <fullName evidence="5">Tetratricopeptide repeat-containing protein</fullName>
    </submittedName>
</protein>
<dbReference type="PANTHER" id="PTHR45586">
    <property type="entry name" value="TPR REPEAT-CONTAINING PROTEIN PA4667"/>
    <property type="match status" value="1"/>
</dbReference>
<keyword evidence="1" id="KW-0677">Repeat</keyword>
<dbReference type="Proteomes" id="UP000182248">
    <property type="component" value="Unassembled WGS sequence"/>
</dbReference>
<evidence type="ECO:0000256" key="1">
    <source>
        <dbReference type="ARBA" id="ARBA00022737"/>
    </source>
</evidence>
<keyword evidence="2 3" id="KW-0802">TPR repeat</keyword>
<evidence type="ECO:0000313" key="5">
    <source>
        <dbReference type="EMBL" id="SFW43257.1"/>
    </source>
</evidence>
<proteinExistence type="predicted"/>
<organism evidence="5 6">
    <name type="scientific">Sinomicrobium oceani</name>
    <dbReference type="NCBI Taxonomy" id="1150368"/>
    <lineage>
        <taxon>Bacteria</taxon>
        <taxon>Pseudomonadati</taxon>
        <taxon>Bacteroidota</taxon>
        <taxon>Flavobacteriia</taxon>
        <taxon>Flavobacteriales</taxon>
        <taxon>Flavobacteriaceae</taxon>
        <taxon>Sinomicrobium</taxon>
    </lineage>
</organism>
<sequence length="307" mass="34988">MVISGWFLGQVCLAQEPVIPVENADMATESYSDEFQEHFFEALKQKGIENYDKAVDELLKCKKLEPDNDVVDYELGRNYKELKAYDKAEASLLAAVEKKPELWYLDALFGVYESRGETDKAIAVALKLAESNSTYKENLVRIYIDSRRYEEALELIEELDARLGSSGEREQQKLWIESRMSPGESAAFGNTGEDEKNDPSTEGAGDLEGIYRNIENARQQRNHPEVLESATEALEIYPSQPGLYYHRGYALNRMKRYKEAIASLQEALDYLIDDKALENNIYREFVIAYNGMGDHRKAGEYAGKIKD</sequence>
<gene>
    <name evidence="5" type="ORF">SAMN02927921_01654</name>
</gene>
<feature type="region of interest" description="Disordered" evidence="4">
    <location>
        <begin position="183"/>
        <end position="205"/>
    </location>
</feature>
<name>A0A1K1P6Y6_9FLAO</name>
<dbReference type="Gene3D" id="1.25.40.10">
    <property type="entry name" value="Tetratricopeptide repeat domain"/>
    <property type="match status" value="2"/>
</dbReference>
<dbReference type="InterPro" id="IPR011990">
    <property type="entry name" value="TPR-like_helical_dom_sf"/>
</dbReference>
<evidence type="ECO:0000256" key="4">
    <source>
        <dbReference type="SAM" id="MobiDB-lite"/>
    </source>
</evidence>
<reference evidence="5 6" key="1">
    <citation type="submission" date="2016-11" db="EMBL/GenBank/DDBJ databases">
        <authorList>
            <person name="Jaros S."/>
            <person name="Januszkiewicz K."/>
            <person name="Wedrychowicz H."/>
        </authorList>
    </citation>
    <scope>NUCLEOTIDE SEQUENCE [LARGE SCALE GENOMIC DNA]</scope>
    <source>
        <strain evidence="5 6">CGMCC 1.12145</strain>
    </source>
</reference>
<dbReference type="SMART" id="SM00028">
    <property type="entry name" value="TPR"/>
    <property type="match status" value="3"/>
</dbReference>
<accession>A0A1K1P6Y6</accession>
<feature type="repeat" description="TPR" evidence="3">
    <location>
        <begin position="241"/>
        <end position="274"/>
    </location>
</feature>
<dbReference type="Pfam" id="PF13181">
    <property type="entry name" value="TPR_8"/>
    <property type="match status" value="2"/>
</dbReference>
<dbReference type="PANTHER" id="PTHR45586:SF1">
    <property type="entry name" value="LIPOPOLYSACCHARIDE ASSEMBLY PROTEIN B"/>
    <property type="match status" value="1"/>
</dbReference>
<dbReference type="EMBL" id="FPJE01000007">
    <property type="protein sequence ID" value="SFW43257.1"/>
    <property type="molecule type" value="Genomic_DNA"/>
</dbReference>
<evidence type="ECO:0000256" key="2">
    <source>
        <dbReference type="ARBA" id="ARBA00022803"/>
    </source>
</evidence>
<dbReference type="InterPro" id="IPR019734">
    <property type="entry name" value="TPR_rpt"/>
</dbReference>
<evidence type="ECO:0000256" key="3">
    <source>
        <dbReference type="PROSITE-ProRule" id="PRU00339"/>
    </source>
</evidence>
<dbReference type="PROSITE" id="PS50005">
    <property type="entry name" value="TPR"/>
    <property type="match status" value="1"/>
</dbReference>
<keyword evidence="6" id="KW-1185">Reference proteome</keyword>